<protein>
    <submittedName>
        <fullName evidence="2">Uncharacterized protein</fullName>
    </submittedName>
</protein>
<proteinExistence type="predicted"/>
<evidence type="ECO:0000313" key="2">
    <source>
        <dbReference type="EMBL" id="MCL6678305.1"/>
    </source>
</evidence>
<organism evidence="2 3">
    <name type="scientific">Sphingomonas anseongensis</name>
    <dbReference type="NCBI Taxonomy" id="2908207"/>
    <lineage>
        <taxon>Bacteria</taxon>
        <taxon>Pseudomonadati</taxon>
        <taxon>Pseudomonadota</taxon>
        <taxon>Alphaproteobacteria</taxon>
        <taxon>Sphingomonadales</taxon>
        <taxon>Sphingomonadaceae</taxon>
        <taxon>Sphingomonas</taxon>
    </lineage>
</organism>
<comment type="caution">
    <text evidence="2">The sequence shown here is derived from an EMBL/GenBank/DDBJ whole genome shotgun (WGS) entry which is preliminary data.</text>
</comment>
<accession>A0ABT0REF4</accession>
<keyword evidence="1" id="KW-0472">Membrane</keyword>
<evidence type="ECO:0000256" key="1">
    <source>
        <dbReference type="SAM" id="Phobius"/>
    </source>
</evidence>
<evidence type="ECO:0000313" key="3">
    <source>
        <dbReference type="Proteomes" id="UP001165343"/>
    </source>
</evidence>
<dbReference type="RefSeq" id="WP_249867265.1">
    <property type="nucleotide sequence ID" value="NZ_JAMGBC010000001.1"/>
</dbReference>
<feature type="transmembrane region" description="Helical" evidence="1">
    <location>
        <begin position="48"/>
        <end position="72"/>
    </location>
</feature>
<keyword evidence="3" id="KW-1185">Reference proteome</keyword>
<gene>
    <name evidence="2" type="ORF">LZ519_03100</name>
</gene>
<reference evidence="2" key="1">
    <citation type="submission" date="2022-05" db="EMBL/GenBank/DDBJ databases">
        <authorList>
            <person name="Jo J.-H."/>
            <person name="Im W.-T."/>
        </authorList>
    </citation>
    <scope>NUCLEOTIDE SEQUENCE</scope>
    <source>
        <strain evidence="2">RG327</strain>
    </source>
</reference>
<keyword evidence="1" id="KW-1133">Transmembrane helix</keyword>
<dbReference type="EMBL" id="JAMGBC010000001">
    <property type="protein sequence ID" value="MCL6678305.1"/>
    <property type="molecule type" value="Genomic_DNA"/>
</dbReference>
<sequence length="74" mass="7735">MIAASELLLRRVTAARNAVALNSGEDTLTKDYSRIEIDGSAKLSAGDFPLATVAVVGSIVALTAFLLLFLLVSI</sequence>
<keyword evidence="1" id="KW-0812">Transmembrane</keyword>
<name>A0ABT0REF4_9SPHN</name>
<dbReference type="Proteomes" id="UP001165343">
    <property type="component" value="Unassembled WGS sequence"/>
</dbReference>